<keyword evidence="7" id="KW-1185">Reference proteome</keyword>
<evidence type="ECO:0000256" key="1">
    <source>
        <dbReference type="ARBA" id="ARBA00005417"/>
    </source>
</evidence>
<evidence type="ECO:0000256" key="4">
    <source>
        <dbReference type="ARBA" id="ARBA00022840"/>
    </source>
</evidence>
<gene>
    <name evidence="6" type="ORF">J5837_00490</name>
</gene>
<dbReference type="CDD" id="cd03257">
    <property type="entry name" value="ABC_NikE_OppD_transporters"/>
    <property type="match status" value="2"/>
</dbReference>
<evidence type="ECO:0000259" key="5">
    <source>
        <dbReference type="PROSITE" id="PS50893"/>
    </source>
</evidence>
<keyword evidence="4 6" id="KW-0067">ATP-binding</keyword>
<dbReference type="PROSITE" id="PS50893">
    <property type="entry name" value="ABC_TRANSPORTER_2"/>
    <property type="match status" value="2"/>
</dbReference>
<dbReference type="RefSeq" id="WP_210534767.1">
    <property type="nucleotide sequence ID" value="NZ_JAGKTC010000001.1"/>
</dbReference>
<dbReference type="AlphaFoldDB" id="A0A940X1D1"/>
<dbReference type="Pfam" id="PF00005">
    <property type="entry name" value="ABC_tran"/>
    <property type="match status" value="2"/>
</dbReference>
<reference evidence="6" key="1">
    <citation type="journal article" date="2016" name="Int. J. Syst. Evol. Microbiol.">
        <title>Pseudoxanthomonas helianthi sp. nov., isolated from roots of Jerusalem artichoke (Helianthus tuberosus).</title>
        <authorList>
            <person name="Kittiwongwattana C."/>
            <person name="Thawai C."/>
        </authorList>
    </citation>
    <scope>NUCLEOTIDE SEQUENCE</scope>
    <source>
        <strain evidence="6">110414</strain>
    </source>
</reference>
<evidence type="ECO:0000256" key="2">
    <source>
        <dbReference type="ARBA" id="ARBA00022448"/>
    </source>
</evidence>
<dbReference type="GO" id="GO:0055085">
    <property type="term" value="P:transmembrane transport"/>
    <property type="evidence" value="ECO:0007669"/>
    <property type="project" value="UniProtKB-ARBA"/>
</dbReference>
<dbReference type="PANTHER" id="PTHR43776">
    <property type="entry name" value="TRANSPORT ATP-BINDING PROTEIN"/>
    <property type="match status" value="1"/>
</dbReference>
<dbReference type="InterPro" id="IPR003593">
    <property type="entry name" value="AAA+_ATPase"/>
</dbReference>
<dbReference type="Gene3D" id="3.40.50.300">
    <property type="entry name" value="P-loop containing nucleotide triphosphate hydrolases"/>
    <property type="match status" value="2"/>
</dbReference>
<dbReference type="InterPro" id="IPR003439">
    <property type="entry name" value="ABC_transporter-like_ATP-bd"/>
</dbReference>
<evidence type="ECO:0000313" key="7">
    <source>
        <dbReference type="Proteomes" id="UP000673447"/>
    </source>
</evidence>
<dbReference type="InterPro" id="IPR027417">
    <property type="entry name" value="P-loop_NTPase"/>
</dbReference>
<organism evidence="6 7">
    <name type="scientific">Pseudoxanthomonas helianthi</name>
    <dbReference type="NCBI Taxonomy" id="1453541"/>
    <lineage>
        <taxon>Bacteria</taxon>
        <taxon>Pseudomonadati</taxon>
        <taxon>Pseudomonadota</taxon>
        <taxon>Gammaproteobacteria</taxon>
        <taxon>Lysobacterales</taxon>
        <taxon>Lysobacteraceae</taxon>
        <taxon>Pseudoxanthomonas</taxon>
    </lineage>
</organism>
<dbReference type="GO" id="GO:0016887">
    <property type="term" value="F:ATP hydrolysis activity"/>
    <property type="evidence" value="ECO:0007669"/>
    <property type="project" value="InterPro"/>
</dbReference>
<proteinExistence type="inferred from homology"/>
<accession>A0A940X1D1</accession>
<evidence type="ECO:0000256" key="3">
    <source>
        <dbReference type="ARBA" id="ARBA00022741"/>
    </source>
</evidence>
<dbReference type="InterPro" id="IPR050319">
    <property type="entry name" value="ABC_transp_ATP-bind"/>
</dbReference>
<dbReference type="PROSITE" id="PS00211">
    <property type="entry name" value="ABC_TRANSPORTER_1"/>
    <property type="match status" value="1"/>
</dbReference>
<comment type="similarity">
    <text evidence="1">Belongs to the ABC transporter superfamily.</text>
</comment>
<dbReference type="PANTHER" id="PTHR43776:SF7">
    <property type="entry name" value="D,D-DIPEPTIDE TRANSPORT ATP-BINDING PROTEIN DDPF-RELATED"/>
    <property type="match status" value="1"/>
</dbReference>
<name>A0A940X1D1_9GAMM</name>
<dbReference type="EMBL" id="JAGKTC010000001">
    <property type="protein sequence ID" value="MBP3982885.1"/>
    <property type="molecule type" value="Genomic_DNA"/>
</dbReference>
<dbReference type="GO" id="GO:0005524">
    <property type="term" value="F:ATP binding"/>
    <property type="evidence" value="ECO:0007669"/>
    <property type="project" value="UniProtKB-KW"/>
</dbReference>
<comment type="caution">
    <text evidence="6">The sequence shown here is derived from an EMBL/GenBank/DDBJ whole genome shotgun (WGS) entry which is preliminary data.</text>
</comment>
<evidence type="ECO:0000313" key="6">
    <source>
        <dbReference type="EMBL" id="MBP3982885.1"/>
    </source>
</evidence>
<dbReference type="SUPFAM" id="SSF52540">
    <property type="entry name" value="P-loop containing nucleoside triphosphate hydrolases"/>
    <property type="match status" value="2"/>
</dbReference>
<protein>
    <submittedName>
        <fullName evidence="6">ABC transporter ATP-binding protein</fullName>
    </submittedName>
</protein>
<keyword evidence="3" id="KW-0547">Nucleotide-binding</keyword>
<sequence>MGARIEVEGLRIAAGANVLVHDVGFIVEPGQVLALIGESGSGKTTIALALMGYARRGCRIAGGRVRIGDTDVLALPESGKRALRGRRVAYIAQSAAASFNPSRRIIDQVVEPALLHGVLARDAAERKAIELFRELALPNPETIGQRYPHEVSGGQLQRVMAAMALIADPDVVIFDEPTTALDVTTQIEVLAAFRRVVRERGVSAIYVSHDLAVVAQMADRILVLRHGRMRECAGTAQVLATPADEYTRSLLDAARIGERPPDVPPPTAGKALLEVSALSAGYGRVRDGKPEIPVLADVDFKLYRGQAIGVIGESGSGKSTLARCIAGLIEPASGEVRFDGQTLPGTLAKRDRETLRRVQIVFQHADTALNPSHTVGRILERPLAFFHGMDAAARRRRVAELLDLVKLPSALAERTSVGLSGGQKQRINLARALAAQPDLILCDEVTSALDPVVAAAILDLIAELRREVNASYLFISHDMHSVRAVCDGIVVMRHGRKLAQIAREDYARGPHHPYYEQLARSVPELRIGWLDDVLVASGRGTPAPTGETAT</sequence>
<dbReference type="InterPro" id="IPR017871">
    <property type="entry name" value="ABC_transporter-like_CS"/>
</dbReference>
<feature type="domain" description="ABC transporter" evidence="5">
    <location>
        <begin position="273"/>
        <end position="519"/>
    </location>
</feature>
<reference evidence="6" key="2">
    <citation type="submission" date="2021-03" db="EMBL/GenBank/DDBJ databases">
        <authorList>
            <person name="Cao W."/>
        </authorList>
    </citation>
    <scope>NUCLEOTIDE SEQUENCE</scope>
    <source>
        <strain evidence="6">110414</strain>
    </source>
</reference>
<keyword evidence="2" id="KW-0813">Transport</keyword>
<dbReference type="SMART" id="SM00382">
    <property type="entry name" value="AAA"/>
    <property type="match status" value="2"/>
</dbReference>
<feature type="domain" description="ABC transporter" evidence="5">
    <location>
        <begin position="5"/>
        <end position="251"/>
    </location>
</feature>
<dbReference type="Proteomes" id="UP000673447">
    <property type="component" value="Unassembled WGS sequence"/>
</dbReference>
<dbReference type="FunFam" id="3.40.50.300:FF:002585">
    <property type="entry name" value="Glutathione import ATP-binding protein GsiA"/>
    <property type="match status" value="1"/>
</dbReference>